<accession>E6LFC7</accession>
<dbReference type="GO" id="GO:0005524">
    <property type="term" value="F:ATP binding"/>
    <property type="evidence" value="ECO:0007669"/>
    <property type="project" value="UniProtKB-KW"/>
</dbReference>
<keyword evidence="9 17" id="KW-0067">ATP-binding</keyword>
<evidence type="ECO:0000256" key="17">
    <source>
        <dbReference type="PIRSR" id="PIRSR600829-3"/>
    </source>
</evidence>
<dbReference type="eggNOG" id="COG0818">
    <property type="taxonomic scope" value="Bacteria"/>
</dbReference>
<evidence type="ECO:0000256" key="5">
    <source>
        <dbReference type="ARBA" id="ARBA00022679"/>
    </source>
</evidence>
<dbReference type="CDD" id="cd14265">
    <property type="entry name" value="UDPK_IM_like"/>
    <property type="match status" value="1"/>
</dbReference>
<feature type="transmembrane region" description="Helical" evidence="19">
    <location>
        <begin position="104"/>
        <end position="125"/>
    </location>
</feature>
<evidence type="ECO:0000256" key="16">
    <source>
        <dbReference type="PIRSR" id="PIRSR600829-2"/>
    </source>
</evidence>
<dbReference type="GO" id="GO:0046872">
    <property type="term" value="F:metal ion binding"/>
    <property type="evidence" value="ECO:0007669"/>
    <property type="project" value="UniProtKB-KW"/>
</dbReference>
<keyword evidence="3" id="KW-1003">Cell membrane</keyword>
<feature type="binding site" evidence="17">
    <location>
        <position position="83"/>
    </location>
    <ligand>
        <name>ATP</name>
        <dbReference type="ChEBI" id="CHEBI:30616"/>
    </ligand>
</feature>
<comment type="subcellular location">
    <subcellularLocation>
        <location evidence="1">Cell membrane</location>
        <topology evidence="1">Multi-pass membrane protein</topology>
    </subcellularLocation>
</comment>
<dbReference type="GO" id="GO:0004143">
    <property type="term" value="F:ATP-dependent diacylglycerol kinase activity"/>
    <property type="evidence" value="ECO:0007669"/>
    <property type="project" value="UniProtKB-EC"/>
</dbReference>
<evidence type="ECO:0000256" key="2">
    <source>
        <dbReference type="ARBA" id="ARBA00005967"/>
    </source>
</evidence>
<dbReference type="Proteomes" id="UP000010296">
    <property type="component" value="Unassembled WGS sequence"/>
</dbReference>
<evidence type="ECO:0000256" key="3">
    <source>
        <dbReference type="ARBA" id="ARBA00022475"/>
    </source>
</evidence>
<dbReference type="GO" id="GO:0005886">
    <property type="term" value="C:plasma membrane"/>
    <property type="evidence" value="ECO:0007669"/>
    <property type="project" value="UniProtKB-SubCell"/>
</dbReference>
<keyword evidence="11" id="KW-0443">Lipid metabolism</keyword>
<evidence type="ECO:0000313" key="20">
    <source>
        <dbReference type="EMBL" id="EFU74154.1"/>
    </source>
</evidence>
<comment type="cofactor">
    <cofactor evidence="18">
        <name>Mg(2+)</name>
        <dbReference type="ChEBI" id="CHEBI:18420"/>
    </cofactor>
    <text evidence="18">Mn(2+), Zn(2+), Cd(2+) and Co(2+) support activity to lesser extents.</text>
</comment>
<keyword evidence="4" id="KW-0444">Lipid biosynthesis</keyword>
<feature type="binding site" evidence="18">
    <location>
        <position position="83"/>
    </location>
    <ligand>
        <name>a divalent metal cation</name>
        <dbReference type="ChEBI" id="CHEBI:60240"/>
    </ligand>
</feature>
<keyword evidence="21" id="KW-1185">Reference proteome</keyword>
<dbReference type="STRING" id="888064.HMPREF9088_1067"/>
<dbReference type="EMBL" id="AEPV01000037">
    <property type="protein sequence ID" value="EFU74154.1"/>
    <property type="molecule type" value="Genomic_DNA"/>
</dbReference>
<feature type="active site" description="Proton acceptor" evidence="15">
    <location>
        <position position="76"/>
    </location>
</feature>
<evidence type="ECO:0000256" key="12">
    <source>
        <dbReference type="ARBA" id="ARBA00023136"/>
    </source>
</evidence>
<feature type="binding site" evidence="17">
    <location>
        <begin position="102"/>
        <end position="103"/>
    </location>
    <ligand>
        <name>ATP</name>
        <dbReference type="ChEBI" id="CHEBI:30616"/>
    </ligand>
</feature>
<dbReference type="EC" id="2.7.1.107" evidence="20"/>
<feature type="binding site" evidence="18">
    <location>
        <position position="35"/>
    </location>
    <ligand>
        <name>a divalent metal cation</name>
        <dbReference type="ChEBI" id="CHEBI:60240"/>
    </ligand>
</feature>
<evidence type="ECO:0000256" key="6">
    <source>
        <dbReference type="ARBA" id="ARBA00022692"/>
    </source>
</evidence>
<keyword evidence="7 17" id="KW-0547">Nucleotide-binding</keyword>
<protein>
    <submittedName>
        <fullName evidence="20">Prokaryotic diacylglycerol kinase</fullName>
        <ecNumber evidence="20">2.7.1.107</ecNumber>
    </submittedName>
</protein>
<evidence type="ECO:0000256" key="14">
    <source>
        <dbReference type="ARBA" id="ARBA00023264"/>
    </source>
</evidence>
<organism evidence="20 21">
    <name type="scientific">Enterococcus italicus (strain DSM 15952 / CCUG 50447 / LMG 22039 / TP 1.5)</name>
    <dbReference type="NCBI Taxonomy" id="888064"/>
    <lineage>
        <taxon>Bacteria</taxon>
        <taxon>Bacillati</taxon>
        <taxon>Bacillota</taxon>
        <taxon>Bacilli</taxon>
        <taxon>Lactobacillales</taxon>
        <taxon>Enterococcaceae</taxon>
        <taxon>Enterococcus</taxon>
    </lineage>
</organism>
<evidence type="ECO:0000313" key="21">
    <source>
        <dbReference type="Proteomes" id="UP000010296"/>
    </source>
</evidence>
<comment type="caution">
    <text evidence="20">The sequence shown here is derived from an EMBL/GenBank/DDBJ whole genome shotgun (WGS) entry which is preliminary data.</text>
</comment>
<dbReference type="PANTHER" id="PTHR34299:SF1">
    <property type="entry name" value="DIACYLGLYCEROL KINASE"/>
    <property type="match status" value="1"/>
</dbReference>
<evidence type="ECO:0000256" key="18">
    <source>
        <dbReference type="PIRSR" id="PIRSR600829-4"/>
    </source>
</evidence>
<evidence type="ECO:0000256" key="15">
    <source>
        <dbReference type="PIRSR" id="PIRSR600829-1"/>
    </source>
</evidence>
<dbReference type="Pfam" id="PF01219">
    <property type="entry name" value="DAGK_prokar"/>
    <property type="match status" value="1"/>
</dbReference>
<dbReference type="HOGENOM" id="CLU_112343_2_2_9"/>
<dbReference type="Gene3D" id="1.10.287.3610">
    <property type="match status" value="1"/>
</dbReference>
<evidence type="ECO:0000256" key="10">
    <source>
        <dbReference type="ARBA" id="ARBA00022989"/>
    </source>
</evidence>
<keyword evidence="8 20" id="KW-0418">Kinase</keyword>
<keyword evidence="12 19" id="KW-0472">Membrane</keyword>
<feature type="binding site" evidence="16">
    <location>
        <position position="76"/>
    </location>
    <ligand>
        <name>substrate</name>
    </ligand>
</feature>
<keyword evidence="10 19" id="KW-1133">Transmembrane helix</keyword>
<reference evidence="20 21" key="1">
    <citation type="submission" date="2010-12" db="EMBL/GenBank/DDBJ databases">
        <authorList>
            <person name="Muzny D."/>
            <person name="Qin X."/>
            <person name="Deng J."/>
            <person name="Jiang H."/>
            <person name="Liu Y."/>
            <person name="Qu J."/>
            <person name="Song X.-Z."/>
            <person name="Zhang L."/>
            <person name="Thornton R."/>
            <person name="Coyle M."/>
            <person name="Francisco L."/>
            <person name="Jackson L."/>
            <person name="Javaid M."/>
            <person name="Korchina V."/>
            <person name="Kovar C."/>
            <person name="Mata R."/>
            <person name="Mathew T."/>
            <person name="Ngo R."/>
            <person name="Nguyen L."/>
            <person name="Nguyen N."/>
            <person name="Okwuonu G."/>
            <person name="Ongeri F."/>
            <person name="Pham C."/>
            <person name="Simmons D."/>
            <person name="Wilczek-Boney K."/>
            <person name="Hale W."/>
            <person name="Jakkamsetti A."/>
            <person name="Pham P."/>
            <person name="Ruth R."/>
            <person name="San Lucas F."/>
            <person name="Warren J."/>
            <person name="Zhang J."/>
            <person name="Zhao Z."/>
            <person name="Zhou C."/>
            <person name="Zhu D."/>
            <person name="Lee S."/>
            <person name="Bess C."/>
            <person name="Blankenburg K."/>
            <person name="Forbes L."/>
            <person name="Fu Q."/>
            <person name="Gubbala S."/>
            <person name="Hirani K."/>
            <person name="Jayaseelan J.C."/>
            <person name="Lara F."/>
            <person name="Munidasa M."/>
            <person name="Palculict T."/>
            <person name="Patil S."/>
            <person name="Pu L.-L."/>
            <person name="Saada N."/>
            <person name="Tang L."/>
            <person name="Weissenberger G."/>
            <person name="Zhu Y."/>
            <person name="Hemphill L."/>
            <person name="Shang Y."/>
            <person name="Youmans B."/>
            <person name="Ayvaz T."/>
            <person name="Ross M."/>
            <person name="Santibanez J."/>
            <person name="Aqrawi P."/>
            <person name="Gross S."/>
            <person name="Joshi V."/>
            <person name="Fowler G."/>
            <person name="Nazareth L."/>
            <person name="Reid J."/>
            <person name="Worley K."/>
            <person name="Petrosino J."/>
            <person name="Highlander S."/>
            <person name="Gibbs R."/>
        </authorList>
    </citation>
    <scope>NUCLEOTIDE SEQUENCE [LARGE SCALE GENOMIC DNA]</scope>
    <source>
        <strain evidence="21">DSM 15952 / CCUG 50447 / LMG 22039 / TP 1.5</strain>
    </source>
</reference>
<dbReference type="PANTHER" id="PTHR34299">
    <property type="entry name" value="DIACYLGLYCEROL KINASE"/>
    <property type="match status" value="1"/>
</dbReference>
<keyword evidence="18" id="KW-0479">Metal-binding</keyword>
<dbReference type="InterPro" id="IPR000829">
    <property type="entry name" value="DAGK"/>
</dbReference>
<keyword evidence="13" id="KW-0594">Phospholipid biosynthesis</keyword>
<evidence type="ECO:0000256" key="19">
    <source>
        <dbReference type="SAM" id="Phobius"/>
    </source>
</evidence>
<name>E6LFC7_ENTI1</name>
<keyword evidence="14" id="KW-1208">Phospholipid metabolism</keyword>
<evidence type="ECO:0000256" key="11">
    <source>
        <dbReference type="ARBA" id="ARBA00023098"/>
    </source>
</evidence>
<gene>
    <name evidence="20" type="primary">dgkA</name>
    <name evidence="20" type="ORF">HMPREF9088_1067</name>
</gene>
<evidence type="ECO:0000256" key="4">
    <source>
        <dbReference type="ARBA" id="ARBA00022516"/>
    </source>
</evidence>
<evidence type="ECO:0000256" key="8">
    <source>
        <dbReference type="ARBA" id="ARBA00022777"/>
    </source>
</evidence>
<proteinExistence type="inferred from homology"/>
<feature type="binding site" evidence="17">
    <location>
        <position position="35"/>
    </location>
    <ligand>
        <name>ATP</name>
        <dbReference type="ChEBI" id="CHEBI:30616"/>
    </ligand>
</feature>
<keyword evidence="18" id="KW-0460">Magnesium</keyword>
<evidence type="ECO:0000256" key="7">
    <source>
        <dbReference type="ARBA" id="ARBA00022741"/>
    </source>
</evidence>
<feature type="transmembrane region" description="Helical" evidence="19">
    <location>
        <begin position="46"/>
        <end position="74"/>
    </location>
</feature>
<evidence type="ECO:0000256" key="9">
    <source>
        <dbReference type="ARBA" id="ARBA00022840"/>
    </source>
</evidence>
<dbReference type="AlphaFoldDB" id="E6LFC7"/>
<dbReference type="InterPro" id="IPR036945">
    <property type="entry name" value="DAGK_sf"/>
</dbReference>
<keyword evidence="5 20" id="KW-0808">Transferase</keyword>
<evidence type="ECO:0000256" key="13">
    <source>
        <dbReference type="ARBA" id="ARBA00023209"/>
    </source>
</evidence>
<sequence length="139" mass="16095">MPMDSKDKKQVEKNKSFIQSLDFAITGWKTVYYDERNFRKHVRVSFLVIVLGFIFSLNLSEWLWLLTSIFLVLFAEMLNTTFENIVDMVTDYHFDPLGKKIKDVAAGAVLLTACFAVVIGALIFLPKMVHLFFYLKESL</sequence>
<comment type="similarity">
    <text evidence="2">Belongs to the bacterial diacylglycerol kinase family.</text>
</comment>
<evidence type="ECO:0000256" key="1">
    <source>
        <dbReference type="ARBA" id="ARBA00004651"/>
    </source>
</evidence>
<keyword evidence="6 19" id="KW-0812">Transmembrane</keyword>
<dbReference type="InterPro" id="IPR033717">
    <property type="entry name" value="UDPK"/>
</dbReference>
<dbReference type="GO" id="GO:0008654">
    <property type="term" value="P:phospholipid biosynthetic process"/>
    <property type="evidence" value="ECO:0007669"/>
    <property type="project" value="UniProtKB-KW"/>
</dbReference>